<gene>
    <name evidence="2" type="ORF">BCF44_116127</name>
</gene>
<dbReference type="SUPFAM" id="SSF54427">
    <property type="entry name" value="NTF2-like"/>
    <property type="match status" value="1"/>
</dbReference>
<dbReference type="RefSeq" id="WP_211353422.1">
    <property type="nucleotide sequence ID" value="NZ_CP144375.1"/>
</dbReference>
<proteinExistence type="predicted"/>
<dbReference type="Gene3D" id="3.10.450.50">
    <property type="match status" value="1"/>
</dbReference>
<dbReference type="Proteomes" id="UP000256269">
    <property type="component" value="Unassembled WGS sequence"/>
</dbReference>
<dbReference type="AlphaFoldDB" id="A0A3E0H0B7"/>
<dbReference type="Pfam" id="PF12680">
    <property type="entry name" value="SnoaL_2"/>
    <property type="match status" value="1"/>
</dbReference>
<sequence length="140" mass="15358">MSADELAAAVPGPHPNVETLRAVYADLARIGEYTSADVVLHAAERGPADIRYVGRRAVVDKEKELIRLTGDTLVMDVDQIVADDHFGAVLGVLRAHRDGDTVAVPFCGLWRFRDGLIVEHWENAYELAGLTRFLAHGQRA</sequence>
<reference evidence="2 3" key="1">
    <citation type="submission" date="2018-08" db="EMBL/GenBank/DDBJ databases">
        <title>Genomic Encyclopedia of Archaeal and Bacterial Type Strains, Phase II (KMG-II): from individual species to whole genera.</title>
        <authorList>
            <person name="Goeker M."/>
        </authorList>
    </citation>
    <scope>NUCLEOTIDE SEQUENCE [LARGE SCALE GENOMIC DNA]</scope>
    <source>
        <strain evidence="2 3">DSM 45791</strain>
    </source>
</reference>
<evidence type="ECO:0000313" key="2">
    <source>
        <dbReference type="EMBL" id="REH36258.1"/>
    </source>
</evidence>
<protein>
    <submittedName>
        <fullName evidence="2">SnoaL-like protein</fullName>
    </submittedName>
</protein>
<dbReference type="InterPro" id="IPR037401">
    <property type="entry name" value="SnoaL-like"/>
</dbReference>
<dbReference type="InterPro" id="IPR032710">
    <property type="entry name" value="NTF2-like_dom_sf"/>
</dbReference>
<organism evidence="2 3">
    <name type="scientific">Kutzneria buriramensis</name>
    <dbReference type="NCBI Taxonomy" id="1045776"/>
    <lineage>
        <taxon>Bacteria</taxon>
        <taxon>Bacillati</taxon>
        <taxon>Actinomycetota</taxon>
        <taxon>Actinomycetes</taxon>
        <taxon>Pseudonocardiales</taxon>
        <taxon>Pseudonocardiaceae</taxon>
        <taxon>Kutzneria</taxon>
    </lineage>
</organism>
<name>A0A3E0H0B7_9PSEU</name>
<dbReference type="EMBL" id="QUNO01000016">
    <property type="protein sequence ID" value="REH36258.1"/>
    <property type="molecule type" value="Genomic_DNA"/>
</dbReference>
<keyword evidence="3" id="KW-1185">Reference proteome</keyword>
<evidence type="ECO:0000313" key="3">
    <source>
        <dbReference type="Proteomes" id="UP000256269"/>
    </source>
</evidence>
<evidence type="ECO:0000259" key="1">
    <source>
        <dbReference type="Pfam" id="PF12680"/>
    </source>
</evidence>
<comment type="caution">
    <text evidence="2">The sequence shown here is derived from an EMBL/GenBank/DDBJ whole genome shotgun (WGS) entry which is preliminary data.</text>
</comment>
<accession>A0A3E0H0B7</accession>
<feature type="domain" description="SnoaL-like" evidence="1">
    <location>
        <begin position="25"/>
        <end position="120"/>
    </location>
</feature>